<dbReference type="PROSITE" id="PS50172">
    <property type="entry name" value="BRCT"/>
    <property type="match status" value="1"/>
</dbReference>
<dbReference type="AlphaFoldDB" id="A0AAN7AMY6"/>
<feature type="region of interest" description="Disordered" evidence="4">
    <location>
        <begin position="1"/>
        <end position="23"/>
    </location>
</feature>
<feature type="region of interest" description="Disordered" evidence="4">
    <location>
        <begin position="35"/>
        <end position="115"/>
    </location>
</feature>
<feature type="compositionally biased region" description="Basic residues" evidence="4">
    <location>
        <begin position="645"/>
        <end position="657"/>
    </location>
</feature>
<dbReference type="Proteomes" id="UP001302126">
    <property type="component" value="Unassembled WGS sequence"/>
</dbReference>
<feature type="region of interest" description="Disordered" evidence="4">
    <location>
        <begin position="636"/>
        <end position="689"/>
    </location>
</feature>
<dbReference type="InterPro" id="IPR001357">
    <property type="entry name" value="BRCT_dom"/>
</dbReference>
<feature type="region of interest" description="Disordered" evidence="4">
    <location>
        <begin position="133"/>
        <end position="261"/>
    </location>
</feature>
<reference evidence="6" key="1">
    <citation type="journal article" date="2023" name="Mol. Phylogenet. Evol.">
        <title>Genome-scale phylogeny and comparative genomics of the fungal order Sordariales.</title>
        <authorList>
            <person name="Hensen N."/>
            <person name="Bonometti L."/>
            <person name="Westerberg I."/>
            <person name="Brannstrom I.O."/>
            <person name="Guillou S."/>
            <person name="Cros-Aarteil S."/>
            <person name="Calhoun S."/>
            <person name="Haridas S."/>
            <person name="Kuo A."/>
            <person name="Mondo S."/>
            <person name="Pangilinan J."/>
            <person name="Riley R."/>
            <person name="LaButti K."/>
            <person name="Andreopoulos B."/>
            <person name="Lipzen A."/>
            <person name="Chen C."/>
            <person name="Yan M."/>
            <person name="Daum C."/>
            <person name="Ng V."/>
            <person name="Clum A."/>
            <person name="Steindorff A."/>
            <person name="Ohm R.A."/>
            <person name="Martin F."/>
            <person name="Silar P."/>
            <person name="Natvig D.O."/>
            <person name="Lalanne C."/>
            <person name="Gautier V."/>
            <person name="Ament-Velasquez S.L."/>
            <person name="Kruys A."/>
            <person name="Hutchinson M.I."/>
            <person name="Powell A.J."/>
            <person name="Barry K."/>
            <person name="Miller A.N."/>
            <person name="Grigoriev I.V."/>
            <person name="Debuchy R."/>
            <person name="Gladieux P."/>
            <person name="Hiltunen Thoren M."/>
            <person name="Johannesson H."/>
        </authorList>
    </citation>
    <scope>NUCLEOTIDE SEQUENCE</scope>
    <source>
        <strain evidence="6">PSN309</strain>
    </source>
</reference>
<dbReference type="GO" id="GO:0045944">
    <property type="term" value="P:positive regulation of transcription by RNA polymerase II"/>
    <property type="evidence" value="ECO:0007669"/>
    <property type="project" value="TreeGrafter"/>
</dbReference>
<feature type="region of interest" description="Disordered" evidence="4">
    <location>
        <begin position="467"/>
        <end position="501"/>
    </location>
</feature>
<feature type="compositionally biased region" description="Low complexity" evidence="4">
    <location>
        <begin position="661"/>
        <end position="679"/>
    </location>
</feature>
<feature type="compositionally biased region" description="Acidic residues" evidence="4">
    <location>
        <begin position="488"/>
        <end position="499"/>
    </location>
</feature>
<feature type="compositionally biased region" description="Acidic residues" evidence="4">
    <location>
        <begin position="393"/>
        <end position="402"/>
    </location>
</feature>
<evidence type="ECO:0000259" key="5">
    <source>
        <dbReference type="PROSITE" id="PS50172"/>
    </source>
</evidence>
<reference evidence="6" key="2">
    <citation type="submission" date="2023-05" db="EMBL/GenBank/DDBJ databases">
        <authorList>
            <consortium name="Lawrence Berkeley National Laboratory"/>
            <person name="Steindorff A."/>
            <person name="Hensen N."/>
            <person name="Bonometti L."/>
            <person name="Westerberg I."/>
            <person name="Brannstrom I.O."/>
            <person name="Guillou S."/>
            <person name="Cros-Aarteil S."/>
            <person name="Calhoun S."/>
            <person name="Haridas S."/>
            <person name="Kuo A."/>
            <person name="Mondo S."/>
            <person name="Pangilinan J."/>
            <person name="Riley R."/>
            <person name="Labutti K."/>
            <person name="Andreopoulos B."/>
            <person name="Lipzen A."/>
            <person name="Chen C."/>
            <person name="Yanf M."/>
            <person name="Daum C."/>
            <person name="Ng V."/>
            <person name="Clum A."/>
            <person name="Ohm R."/>
            <person name="Martin F."/>
            <person name="Silar P."/>
            <person name="Natvig D."/>
            <person name="Lalanne C."/>
            <person name="Gautier V."/>
            <person name="Ament-Velasquez S.L."/>
            <person name="Kruys A."/>
            <person name="Hutchinson M.I."/>
            <person name="Powell A.J."/>
            <person name="Barry K."/>
            <person name="Miller A.N."/>
            <person name="Grigoriev I.V."/>
            <person name="Debuchy R."/>
            <person name="Gladieux P."/>
            <person name="Thoren M.H."/>
            <person name="Johannesson H."/>
        </authorList>
    </citation>
    <scope>NUCLEOTIDE SEQUENCE</scope>
    <source>
        <strain evidence="6">PSN309</strain>
    </source>
</reference>
<evidence type="ECO:0000256" key="1">
    <source>
        <dbReference type="ARBA" id="ARBA00004123"/>
    </source>
</evidence>
<feature type="region of interest" description="Disordered" evidence="4">
    <location>
        <begin position="532"/>
        <end position="618"/>
    </location>
</feature>
<feature type="compositionally biased region" description="Polar residues" evidence="4">
    <location>
        <begin position="139"/>
        <end position="149"/>
    </location>
</feature>
<comment type="subcellular location">
    <subcellularLocation>
        <location evidence="1">Nucleus</location>
    </subcellularLocation>
</comment>
<organism evidence="6 7">
    <name type="scientific">Podospora australis</name>
    <dbReference type="NCBI Taxonomy" id="1536484"/>
    <lineage>
        <taxon>Eukaryota</taxon>
        <taxon>Fungi</taxon>
        <taxon>Dikarya</taxon>
        <taxon>Ascomycota</taxon>
        <taxon>Pezizomycotina</taxon>
        <taxon>Sordariomycetes</taxon>
        <taxon>Sordariomycetidae</taxon>
        <taxon>Sordariales</taxon>
        <taxon>Podosporaceae</taxon>
        <taxon>Podospora</taxon>
    </lineage>
</organism>
<comment type="caution">
    <text evidence="6">The sequence shown here is derived from an EMBL/GenBank/DDBJ whole genome shotgun (WGS) entry which is preliminary data.</text>
</comment>
<feature type="compositionally biased region" description="Polar residues" evidence="4">
    <location>
        <begin position="335"/>
        <end position="356"/>
    </location>
</feature>
<dbReference type="Gene3D" id="3.40.50.10190">
    <property type="entry name" value="BRCT domain"/>
    <property type="match status" value="1"/>
</dbReference>
<sequence length="1028" mass="111148">MPSRTLRQAEKEALEGSNESQDTLEVAELLMRDYGVGLTSSSPPRGRVRTSASRNRSITPPGDINGLNGSTRSQKSQNLQLLKTRGTREETTTVHKPCINLHGSLPGSGDGNNDEAAHALTDIVSQPTDVVAQKKKMDSQASTQSNTGRSYDRYFHDQSSLPPTQAPGLPTRNAIRTSSPVPAPLEDDEGGTVQFNFDQISRNDKPVSSNQADSGVVDFGSLRRLRKQPSEDTSLSPTAPLPETPAPPKNPFRHSRSQLLPASQLFMGTQFSSAVKVASPTSSRPSPTGFPVHVISNPATSSPLKNRGLRSSPEPDLPSSSQLLPGPGSPKPIDQPSSPVRGSSTGELVIPATSSHSPKEKLVPEPMAAYEPMRKFQERRSISELRSDPAGYAEEEDDDDDDEIRRRRRAKFKKDAGLKSLNAISFARPPKPPPSDVAPRERRRKGNPAEAYIAQCYGTELTECESEDTETIKDSQGRKAVPAQNPIIDDESTQSDVDDGPEHIVELTPAQQDEPPVPTTSLETEVIKDSLVDATATTEEILETSPAKLQPHAKEPEVQSSRSPVPEVTGSSNFTSSPPAFSTRSNRANVGDKAGVAPSTTSSLSDLSSTPVVSACTTPSVDDSVAMQSPLEVSVVANSSPIQPKTKRRETRQKVIKPKTSTESIRQSSRLSSRRGSSSTDELSRGLSATPAFEQSLRVSRFSMISTTSRSASRSGRASLNFSSTPKAPKLFDGMAFAISFQARRPGESNEQFSARMDLSSTIATRIKQAGGRLLNEGFDELFELSPPVFRNTSTTSAETETEIRLTPAGRSIGFTALIADGHSRKVKYMQALALGLPCIAARWVSVCLEKQEVVDWSPFLLCAGESSFLGDAIRSRNLMPYDPSTAQLSEVISRREKFMQGSKILAVVKKAGEQKKIAYVFLARVLGASLTRVYTVDEAKAAAKAAEDSGHPFNWVYVDGKSAEQALFSAGSTTANKKRKRASTAADKAVPRAEDERPCKRIRTLSDELVIQSLILGRLIEEEDMNG</sequence>
<feature type="compositionally biased region" description="Basic and acidic residues" evidence="4">
    <location>
        <begin position="372"/>
        <end position="387"/>
    </location>
</feature>
<feature type="compositionally biased region" description="Low complexity" evidence="4">
    <location>
        <begin position="598"/>
        <end position="614"/>
    </location>
</feature>
<feature type="region of interest" description="Disordered" evidence="4">
    <location>
        <begin position="973"/>
        <end position="994"/>
    </location>
</feature>
<feature type="compositionally biased region" description="Polar residues" evidence="4">
    <location>
        <begin position="558"/>
        <end position="588"/>
    </location>
</feature>
<keyword evidence="2" id="KW-0227">DNA damage</keyword>
<keyword evidence="7" id="KW-1185">Reference proteome</keyword>
<dbReference type="SUPFAM" id="SSF52113">
    <property type="entry name" value="BRCT domain"/>
    <property type="match status" value="1"/>
</dbReference>
<evidence type="ECO:0000313" key="7">
    <source>
        <dbReference type="Proteomes" id="UP001302126"/>
    </source>
</evidence>
<dbReference type="InterPro" id="IPR036420">
    <property type="entry name" value="BRCT_dom_sf"/>
</dbReference>
<feature type="compositionally biased region" description="Polar residues" evidence="4">
    <location>
        <begin position="67"/>
        <end position="81"/>
    </location>
</feature>
<keyword evidence="3" id="KW-0539">Nucleus</keyword>
<dbReference type="GO" id="GO:0042393">
    <property type="term" value="F:histone binding"/>
    <property type="evidence" value="ECO:0007669"/>
    <property type="project" value="TreeGrafter"/>
</dbReference>
<feature type="compositionally biased region" description="Low complexity" evidence="4">
    <location>
        <begin position="309"/>
        <end position="326"/>
    </location>
</feature>
<dbReference type="GO" id="GO:0000077">
    <property type="term" value="P:DNA damage checkpoint signaling"/>
    <property type="evidence" value="ECO:0007669"/>
    <property type="project" value="TreeGrafter"/>
</dbReference>
<evidence type="ECO:0000313" key="6">
    <source>
        <dbReference type="EMBL" id="KAK4193028.1"/>
    </source>
</evidence>
<dbReference type="EMBL" id="MU864352">
    <property type="protein sequence ID" value="KAK4193028.1"/>
    <property type="molecule type" value="Genomic_DNA"/>
</dbReference>
<feature type="compositionally biased region" description="Pro residues" evidence="4">
    <location>
        <begin position="239"/>
        <end position="250"/>
    </location>
</feature>
<dbReference type="CDD" id="cd17745">
    <property type="entry name" value="BRCT_p53bp1_rpt1"/>
    <property type="match status" value="1"/>
</dbReference>
<dbReference type="PANTHER" id="PTHR15321">
    <property type="entry name" value="TUMOR SUPPRESSOR P53-BINDING PROTEIN 1"/>
    <property type="match status" value="1"/>
</dbReference>
<protein>
    <submittedName>
        <fullName evidence="6">DNA repair protein crb2</fullName>
    </submittedName>
</protein>
<feature type="compositionally biased region" description="Polar residues" evidence="4">
    <location>
        <begin position="193"/>
        <end position="213"/>
    </location>
</feature>
<feature type="domain" description="BRCT" evidence="5">
    <location>
        <begin position="727"/>
        <end position="862"/>
    </location>
</feature>
<dbReference type="InterPro" id="IPR047249">
    <property type="entry name" value="BRCT_p53bp1-like_rpt1"/>
</dbReference>
<dbReference type="FunFam" id="3.40.50.10190:FF:000083">
    <property type="entry name" value="DNA damage repair protein (Rad9)"/>
    <property type="match status" value="1"/>
</dbReference>
<proteinExistence type="predicted"/>
<dbReference type="PANTHER" id="PTHR15321:SF3">
    <property type="entry name" value="TP53-BINDING PROTEIN 1"/>
    <property type="match status" value="1"/>
</dbReference>
<evidence type="ECO:0000256" key="4">
    <source>
        <dbReference type="SAM" id="MobiDB-lite"/>
    </source>
</evidence>
<feature type="compositionally biased region" description="Polar residues" evidence="4">
    <location>
        <begin position="277"/>
        <end position="286"/>
    </location>
</feature>
<accession>A0AAN7AMY6</accession>
<evidence type="ECO:0000256" key="2">
    <source>
        <dbReference type="ARBA" id="ARBA00022763"/>
    </source>
</evidence>
<dbReference type="InterPro" id="IPR047252">
    <property type="entry name" value="TP53BP1-like"/>
</dbReference>
<gene>
    <name evidence="6" type="ORF">QBC35DRAFT_162555</name>
</gene>
<dbReference type="GO" id="GO:0005634">
    <property type="term" value="C:nucleus"/>
    <property type="evidence" value="ECO:0007669"/>
    <property type="project" value="UniProtKB-SubCell"/>
</dbReference>
<name>A0AAN7AMY6_9PEZI</name>
<feature type="region of interest" description="Disordered" evidence="4">
    <location>
        <begin position="277"/>
        <end position="449"/>
    </location>
</feature>
<evidence type="ECO:0000256" key="3">
    <source>
        <dbReference type="ARBA" id="ARBA00023242"/>
    </source>
</evidence>